<evidence type="ECO:0000256" key="1">
    <source>
        <dbReference type="SAM" id="Phobius"/>
    </source>
</evidence>
<accession>A0A1W0A4Z2</accession>
<keyword evidence="1" id="KW-0812">Transmembrane</keyword>
<comment type="caution">
    <text evidence="2">The sequence shown here is derived from an EMBL/GenBank/DDBJ whole genome shotgun (WGS) entry which is preliminary data.</text>
</comment>
<sequence>MSQDVQYCHGYLILEANFRSVFELSKGFIKIVVDENLVKVSFTSKGHFTFSVPAAQSLFKIFFGSLLAGTISIAMYISMFQEGFLGNFRIEMYPHEDHE</sequence>
<feature type="transmembrane region" description="Helical" evidence="1">
    <location>
        <begin position="58"/>
        <end position="79"/>
    </location>
</feature>
<dbReference type="AlphaFoldDB" id="A0A1W0A4Z2"/>
<reference evidence="2 3" key="1">
    <citation type="journal article" date="2014" name="Genome Biol. Evol.">
        <title>The secreted proteins of Achlya hypogyna and Thraustotheca clavata identify the ancestral oomycete secretome and reveal gene acquisitions by horizontal gene transfer.</title>
        <authorList>
            <person name="Misner I."/>
            <person name="Blouin N."/>
            <person name="Leonard G."/>
            <person name="Richards T.A."/>
            <person name="Lane C.E."/>
        </authorList>
    </citation>
    <scope>NUCLEOTIDE SEQUENCE [LARGE SCALE GENOMIC DNA]</scope>
    <source>
        <strain evidence="2 3">ATCC 34112</strain>
    </source>
</reference>
<keyword evidence="3" id="KW-1185">Reference proteome</keyword>
<name>A0A1W0A4Z2_9STRA</name>
<evidence type="ECO:0000313" key="3">
    <source>
        <dbReference type="Proteomes" id="UP000243217"/>
    </source>
</evidence>
<keyword evidence="1" id="KW-1133">Transmembrane helix</keyword>
<protein>
    <submittedName>
        <fullName evidence="2">Uncharacterized protein</fullName>
    </submittedName>
</protein>
<proteinExistence type="predicted"/>
<dbReference type="Proteomes" id="UP000243217">
    <property type="component" value="Unassembled WGS sequence"/>
</dbReference>
<evidence type="ECO:0000313" key="2">
    <source>
        <dbReference type="EMBL" id="OQS05347.1"/>
    </source>
</evidence>
<keyword evidence="1" id="KW-0472">Membrane</keyword>
<gene>
    <name evidence="2" type="ORF">THRCLA_20647</name>
</gene>
<organism evidence="2 3">
    <name type="scientific">Thraustotheca clavata</name>
    <dbReference type="NCBI Taxonomy" id="74557"/>
    <lineage>
        <taxon>Eukaryota</taxon>
        <taxon>Sar</taxon>
        <taxon>Stramenopiles</taxon>
        <taxon>Oomycota</taxon>
        <taxon>Saprolegniomycetes</taxon>
        <taxon>Saprolegniales</taxon>
        <taxon>Achlyaceae</taxon>
        <taxon>Thraustotheca</taxon>
    </lineage>
</organism>
<dbReference type="EMBL" id="JNBS01000468">
    <property type="protein sequence ID" value="OQS05347.1"/>
    <property type="molecule type" value="Genomic_DNA"/>
</dbReference>